<dbReference type="AlphaFoldDB" id="A0A2U1LSB6"/>
<reference evidence="2 3" key="1">
    <citation type="journal article" date="2018" name="Mol. Plant">
        <title>The genome of Artemisia annua provides insight into the evolution of Asteraceae family and artemisinin biosynthesis.</title>
        <authorList>
            <person name="Shen Q."/>
            <person name="Zhang L."/>
            <person name="Liao Z."/>
            <person name="Wang S."/>
            <person name="Yan T."/>
            <person name="Shi P."/>
            <person name="Liu M."/>
            <person name="Fu X."/>
            <person name="Pan Q."/>
            <person name="Wang Y."/>
            <person name="Lv Z."/>
            <person name="Lu X."/>
            <person name="Zhang F."/>
            <person name="Jiang W."/>
            <person name="Ma Y."/>
            <person name="Chen M."/>
            <person name="Hao X."/>
            <person name="Li L."/>
            <person name="Tang Y."/>
            <person name="Lv G."/>
            <person name="Zhou Y."/>
            <person name="Sun X."/>
            <person name="Brodelius P.E."/>
            <person name="Rose J.K.C."/>
            <person name="Tang K."/>
        </authorList>
    </citation>
    <scope>NUCLEOTIDE SEQUENCE [LARGE SCALE GENOMIC DNA]</scope>
    <source>
        <strain evidence="3">cv. Huhao1</strain>
        <tissue evidence="2">Leaf</tissue>
    </source>
</reference>
<accession>A0A2U1LSB6</accession>
<dbReference type="SUPFAM" id="SSF56112">
    <property type="entry name" value="Protein kinase-like (PK-like)"/>
    <property type="match status" value="1"/>
</dbReference>
<keyword evidence="2" id="KW-0808">Transferase</keyword>
<keyword evidence="1" id="KW-0472">Membrane</keyword>
<evidence type="ECO:0000256" key="1">
    <source>
        <dbReference type="SAM" id="Phobius"/>
    </source>
</evidence>
<organism evidence="2 3">
    <name type="scientific">Artemisia annua</name>
    <name type="common">Sweet wormwood</name>
    <dbReference type="NCBI Taxonomy" id="35608"/>
    <lineage>
        <taxon>Eukaryota</taxon>
        <taxon>Viridiplantae</taxon>
        <taxon>Streptophyta</taxon>
        <taxon>Embryophyta</taxon>
        <taxon>Tracheophyta</taxon>
        <taxon>Spermatophyta</taxon>
        <taxon>Magnoliopsida</taxon>
        <taxon>eudicotyledons</taxon>
        <taxon>Gunneridae</taxon>
        <taxon>Pentapetalae</taxon>
        <taxon>asterids</taxon>
        <taxon>campanulids</taxon>
        <taxon>Asterales</taxon>
        <taxon>Asteraceae</taxon>
        <taxon>Asteroideae</taxon>
        <taxon>Anthemideae</taxon>
        <taxon>Artemisiinae</taxon>
        <taxon>Artemisia</taxon>
    </lineage>
</organism>
<name>A0A2U1LSB6_ARTAN</name>
<dbReference type="PANTHER" id="PTHR46146:SF3">
    <property type="entry name" value="SERINE_THREONINE-PROTEIN KINASE-LIKE PROTEIN CCR3-RELATED"/>
    <property type="match status" value="1"/>
</dbReference>
<keyword evidence="1" id="KW-1133">Transmembrane helix</keyword>
<keyword evidence="1" id="KW-0812">Transmembrane</keyword>
<comment type="caution">
    <text evidence="2">The sequence shown here is derived from an EMBL/GenBank/DDBJ whole genome shotgun (WGS) entry which is preliminary data.</text>
</comment>
<dbReference type="Proteomes" id="UP000245207">
    <property type="component" value="Unassembled WGS sequence"/>
</dbReference>
<dbReference type="STRING" id="35608.A0A2U1LSB6"/>
<dbReference type="Gene3D" id="1.10.510.10">
    <property type="entry name" value="Transferase(Phosphotransferase) domain 1"/>
    <property type="match status" value="1"/>
</dbReference>
<keyword evidence="2" id="KW-0418">Kinase</keyword>
<dbReference type="GO" id="GO:0016301">
    <property type="term" value="F:kinase activity"/>
    <property type="evidence" value="ECO:0007669"/>
    <property type="project" value="UniProtKB-KW"/>
</dbReference>
<proteinExistence type="predicted"/>
<evidence type="ECO:0000313" key="3">
    <source>
        <dbReference type="Proteomes" id="UP000245207"/>
    </source>
</evidence>
<evidence type="ECO:0000313" key="2">
    <source>
        <dbReference type="EMBL" id="PWA51898.1"/>
    </source>
</evidence>
<dbReference type="EMBL" id="PKPP01007993">
    <property type="protein sequence ID" value="PWA51898.1"/>
    <property type="molecule type" value="Genomic_DNA"/>
</dbReference>
<keyword evidence="3" id="KW-1185">Reference proteome</keyword>
<sequence>MEARISGFGSSIFVPQNQSKFYGDVVRDSYYTDPIYKESGIAKTEIYVYSLGVVMFELLIGMLVYNERSIGDIEPQMMIRLVKKLLLDALV</sequence>
<protein>
    <submittedName>
        <fullName evidence="2">Serine/threonine/dual specificity protein kinase, catalytic domain-containing protein</fullName>
    </submittedName>
</protein>
<gene>
    <name evidence="2" type="ORF">CTI12_AA369000</name>
</gene>
<dbReference type="InterPro" id="IPR011009">
    <property type="entry name" value="Kinase-like_dom_sf"/>
</dbReference>
<feature type="transmembrane region" description="Helical" evidence="1">
    <location>
        <begin position="46"/>
        <end position="65"/>
    </location>
</feature>
<dbReference type="OrthoDB" id="2009631at2759"/>
<dbReference type="PANTHER" id="PTHR46146">
    <property type="entry name" value="SERINE/THREONINE-PROTEIN KINASE-LIKE PROTEIN CCR4"/>
    <property type="match status" value="1"/>
</dbReference>